<reference evidence="3" key="1">
    <citation type="submission" date="2022-11" db="UniProtKB">
        <authorList>
            <consortium name="WormBaseParasite"/>
        </authorList>
    </citation>
    <scope>IDENTIFICATION</scope>
</reference>
<protein>
    <submittedName>
        <fullName evidence="3">Uncharacterized protein</fullName>
    </submittedName>
</protein>
<sequence>MTATKLLYYFLVISLTGCAFFVANSQITDLNSVSFHLENVKRSLEKFLGSNLDESIRRTDCLFCPLTVPEHQTVVNTFFEKDLSLSTLRRFVRRESILLSDFLADRLKMAVADGNLKFCDSFIDQELKFFQDDTLYFYKILIVKQANLSNSDGKLVEKFLLATIRYEIIFAQLPIGFEKILECLTRSNNSSSLDVNNNVEHGNKSVCFLESNAVITPEIWSKFVSNVQRLAVVEFKRQQKRKIDYVLNKTENNAFDYSLFNEKCNIGSK</sequence>
<evidence type="ECO:0000313" key="2">
    <source>
        <dbReference type="Proteomes" id="UP000887565"/>
    </source>
</evidence>
<dbReference type="WBParaSite" id="nRc.2.0.1.t01786-RA">
    <property type="protein sequence ID" value="nRc.2.0.1.t01786-RA"/>
    <property type="gene ID" value="nRc.2.0.1.g01786"/>
</dbReference>
<feature type="chain" id="PRO_5037035406" evidence="1">
    <location>
        <begin position="26"/>
        <end position="269"/>
    </location>
</feature>
<organism evidence="2 3">
    <name type="scientific">Romanomermis culicivorax</name>
    <name type="common">Nematode worm</name>
    <dbReference type="NCBI Taxonomy" id="13658"/>
    <lineage>
        <taxon>Eukaryota</taxon>
        <taxon>Metazoa</taxon>
        <taxon>Ecdysozoa</taxon>
        <taxon>Nematoda</taxon>
        <taxon>Enoplea</taxon>
        <taxon>Dorylaimia</taxon>
        <taxon>Mermithida</taxon>
        <taxon>Mermithoidea</taxon>
        <taxon>Mermithidae</taxon>
        <taxon>Romanomermis</taxon>
    </lineage>
</organism>
<dbReference type="PROSITE" id="PS51257">
    <property type="entry name" value="PROKAR_LIPOPROTEIN"/>
    <property type="match status" value="1"/>
</dbReference>
<keyword evidence="2" id="KW-1185">Reference proteome</keyword>
<feature type="signal peptide" evidence="1">
    <location>
        <begin position="1"/>
        <end position="25"/>
    </location>
</feature>
<evidence type="ECO:0000313" key="3">
    <source>
        <dbReference type="WBParaSite" id="nRc.2.0.1.t01786-RA"/>
    </source>
</evidence>
<dbReference type="Proteomes" id="UP000887565">
    <property type="component" value="Unplaced"/>
</dbReference>
<name>A0A915HJM2_ROMCU</name>
<dbReference type="AlphaFoldDB" id="A0A915HJM2"/>
<proteinExistence type="predicted"/>
<keyword evidence="1" id="KW-0732">Signal</keyword>
<accession>A0A915HJM2</accession>
<evidence type="ECO:0000256" key="1">
    <source>
        <dbReference type="SAM" id="SignalP"/>
    </source>
</evidence>